<gene>
    <name evidence="2" type="ORF">J2S13_000848</name>
</gene>
<dbReference type="Proteomes" id="UP001237207">
    <property type="component" value="Unassembled WGS sequence"/>
</dbReference>
<feature type="compositionally biased region" description="Basic and acidic residues" evidence="1">
    <location>
        <begin position="19"/>
        <end position="32"/>
    </location>
</feature>
<dbReference type="EMBL" id="JAUSUC010000007">
    <property type="protein sequence ID" value="MDQ0214452.1"/>
    <property type="molecule type" value="Genomic_DNA"/>
</dbReference>
<evidence type="ECO:0000256" key="1">
    <source>
        <dbReference type="SAM" id="MobiDB-lite"/>
    </source>
</evidence>
<reference evidence="2" key="1">
    <citation type="submission" date="2023-07" db="EMBL/GenBank/DDBJ databases">
        <title>Genomic Encyclopedia of Type Strains, Phase IV (KMG-IV): sequencing the most valuable type-strain genomes for metagenomic binning, comparative biology and taxonomic classification.</title>
        <authorList>
            <person name="Goeker M."/>
        </authorList>
    </citation>
    <scope>NUCLEOTIDE SEQUENCE</scope>
    <source>
        <strain evidence="2">DSM 23947</strain>
    </source>
</reference>
<evidence type="ECO:0000313" key="3">
    <source>
        <dbReference type="Proteomes" id="UP001237207"/>
    </source>
</evidence>
<organism evidence="2 3">
    <name type="scientific">Oikeobacillus pervagus</name>
    <dbReference type="NCBI Taxonomy" id="1325931"/>
    <lineage>
        <taxon>Bacteria</taxon>
        <taxon>Bacillati</taxon>
        <taxon>Bacillota</taxon>
        <taxon>Bacilli</taxon>
        <taxon>Bacillales</taxon>
        <taxon>Bacillaceae</taxon>
        <taxon>Oikeobacillus</taxon>
    </lineage>
</organism>
<protein>
    <submittedName>
        <fullName evidence="2">Uncharacterized protein</fullName>
    </submittedName>
</protein>
<dbReference type="RefSeq" id="WP_307256442.1">
    <property type="nucleotide sequence ID" value="NZ_JAUSUC010000007.1"/>
</dbReference>
<feature type="region of interest" description="Disordered" evidence="1">
    <location>
        <begin position="14"/>
        <end position="65"/>
    </location>
</feature>
<proteinExistence type="predicted"/>
<accession>A0AAJ1SZE2</accession>
<sequence>MTPQEINDMYRKVKSVSAGKKENERTKAELKMKQPTVKQVSQKKQKVYVSGSPKPSYRSCCGRAK</sequence>
<comment type="caution">
    <text evidence="2">The sequence shown here is derived from an EMBL/GenBank/DDBJ whole genome shotgun (WGS) entry which is preliminary data.</text>
</comment>
<name>A0AAJ1SZE2_9BACI</name>
<evidence type="ECO:0000313" key="2">
    <source>
        <dbReference type="EMBL" id="MDQ0214452.1"/>
    </source>
</evidence>
<keyword evidence="3" id="KW-1185">Reference proteome</keyword>
<dbReference type="AlphaFoldDB" id="A0AAJ1SZE2"/>